<sequence>MKKLILAGALALGVIGAGASFAGNQEAGIPSEHSVVKPLELAGIPSEHSVGKPIELAGIPSEHSPAYSTMGIPSEH</sequence>
<dbReference type="OrthoDB" id="2936309at2"/>
<protein>
    <submittedName>
        <fullName evidence="3">Uncharacterized protein</fullName>
    </submittedName>
</protein>
<evidence type="ECO:0000256" key="2">
    <source>
        <dbReference type="SAM" id="SignalP"/>
    </source>
</evidence>
<organism evidence="3 4">
    <name type="scientific">Cytobacillus firmus</name>
    <name type="common">Bacillus firmus</name>
    <dbReference type="NCBI Taxonomy" id="1399"/>
    <lineage>
        <taxon>Bacteria</taxon>
        <taxon>Bacillati</taxon>
        <taxon>Bacillota</taxon>
        <taxon>Bacilli</taxon>
        <taxon>Bacillales</taxon>
        <taxon>Bacillaceae</taxon>
        <taxon>Cytobacillus</taxon>
    </lineage>
</organism>
<dbReference type="AlphaFoldDB" id="A0A366K1G4"/>
<feature type="signal peptide" evidence="2">
    <location>
        <begin position="1"/>
        <end position="22"/>
    </location>
</feature>
<feature type="region of interest" description="Disordered" evidence="1">
    <location>
        <begin position="56"/>
        <end position="76"/>
    </location>
</feature>
<reference evidence="3 4" key="1">
    <citation type="submission" date="2018-06" db="EMBL/GenBank/DDBJ databases">
        <title>Freshwater and sediment microbial communities from various areas in North America, analyzing microbe dynamics in response to fracking.</title>
        <authorList>
            <person name="Lamendella R."/>
        </authorList>
    </citation>
    <scope>NUCLEOTIDE SEQUENCE [LARGE SCALE GENOMIC DNA]</scope>
    <source>
        <strain evidence="3 4">14_TX</strain>
    </source>
</reference>
<dbReference type="RefSeq" id="WP_113882185.1">
    <property type="nucleotide sequence ID" value="NZ_QNSF01000004.1"/>
</dbReference>
<keyword evidence="2" id="KW-0732">Signal</keyword>
<accession>A0A366K1G4</accession>
<evidence type="ECO:0000256" key="1">
    <source>
        <dbReference type="SAM" id="MobiDB-lite"/>
    </source>
</evidence>
<proteinExistence type="predicted"/>
<dbReference type="EMBL" id="QNSF01000004">
    <property type="protein sequence ID" value="RBP94391.1"/>
    <property type="molecule type" value="Genomic_DNA"/>
</dbReference>
<evidence type="ECO:0000313" key="3">
    <source>
        <dbReference type="EMBL" id="RBP94391.1"/>
    </source>
</evidence>
<feature type="chain" id="PRO_5016867227" evidence="2">
    <location>
        <begin position="23"/>
        <end position="76"/>
    </location>
</feature>
<comment type="caution">
    <text evidence="3">The sequence shown here is derived from an EMBL/GenBank/DDBJ whole genome shotgun (WGS) entry which is preliminary data.</text>
</comment>
<name>A0A366K1G4_CYTFI</name>
<gene>
    <name evidence="3" type="ORF">DFO70_10430</name>
</gene>
<keyword evidence="4" id="KW-1185">Reference proteome</keyword>
<evidence type="ECO:0000313" key="4">
    <source>
        <dbReference type="Proteomes" id="UP000252731"/>
    </source>
</evidence>
<dbReference type="Proteomes" id="UP000252731">
    <property type="component" value="Unassembled WGS sequence"/>
</dbReference>